<keyword evidence="8" id="KW-1185">Reference proteome</keyword>
<proteinExistence type="inferred from homology"/>
<dbReference type="GO" id="GO:0046872">
    <property type="term" value="F:metal ion binding"/>
    <property type="evidence" value="ECO:0007669"/>
    <property type="project" value="UniProtKB-KW"/>
</dbReference>
<dbReference type="Gene3D" id="3.30.1600.10">
    <property type="entry name" value="SIR2/SIRT2 'Small Domain"/>
    <property type="match status" value="1"/>
</dbReference>
<dbReference type="Pfam" id="PF02146">
    <property type="entry name" value="SIR2"/>
    <property type="match status" value="1"/>
</dbReference>
<feature type="compositionally biased region" description="Basic and acidic residues" evidence="5">
    <location>
        <begin position="327"/>
        <end position="361"/>
    </location>
</feature>
<accession>A0A9P5SSY6</accession>
<dbReference type="InterPro" id="IPR026590">
    <property type="entry name" value="Ssirtuin_cat_dom"/>
</dbReference>
<keyword evidence="2" id="KW-0808">Transferase</keyword>
<comment type="caution">
    <text evidence="7">The sequence shown here is derived from an EMBL/GenBank/DDBJ whole genome shotgun (WGS) entry which is preliminary data.</text>
</comment>
<dbReference type="Proteomes" id="UP000696485">
    <property type="component" value="Unassembled WGS sequence"/>
</dbReference>
<dbReference type="GO" id="GO:0005634">
    <property type="term" value="C:nucleus"/>
    <property type="evidence" value="ECO:0007669"/>
    <property type="project" value="TreeGrafter"/>
</dbReference>
<keyword evidence="3" id="KW-0520">NAD</keyword>
<feature type="binding site" evidence="4">
    <location>
        <position position="189"/>
    </location>
    <ligand>
        <name>Zn(2+)</name>
        <dbReference type="ChEBI" id="CHEBI:29105"/>
    </ligand>
</feature>
<dbReference type="InterPro" id="IPR050134">
    <property type="entry name" value="NAD-dep_sirtuin_deacylases"/>
</dbReference>
<feature type="region of interest" description="Disordered" evidence="5">
    <location>
        <begin position="419"/>
        <end position="492"/>
    </location>
</feature>
<feature type="binding site" evidence="4">
    <location>
        <position position="164"/>
    </location>
    <ligand>
        <name>Zn(2+)</name>
        <dbReference type="ChEBI" id="CHEBI:29105"/>
    </ligand>
</feature>
<evidence type="ECO:0000256" key="4">
    <source>
        <dbReference type="PROSITE-ProRule" id="PRU00236"/>
    </source>
</evidence>
<dbReference type="AlphaFoldDB" id="A0A9P5SSY6"/>
<protein>
    <recommendedName>
        <fullName evidence="6">Deacetylase sirtuin-type domain-containing protein</fullName>
    </recommendedName>
</protein>
<feature type="binding site" evidence="4">
    <location>
        <position position="192"/>
    </location>
    <ligand>
        <name>Zn(2+)</name>
        <dbReference type="ChEBI" id="CHEBI:29105"/>
    </ligand>
</feature>
<organism evidence="7 8">
    <name type="scientific">Podila minutissima</name>
    <dbReference type="NCBI Taxonomy" id="64525"/>
    <lineage>
        <taxon>Eukaryota</taxon>
        <taxon>Fungi</taxon>
        <taxon>Fungi incertae sedis</taxon>
        <taxon>Mucoromycota</taxon>
        <taxon>Mortierellomycotina</taxon>
        <taxon>Mortierellomycetes</taxon>
        <taxon>Mortierellales</taxon>
        <taxon>Mortierellaceae</taxon>
        <taxon>Podila</taxon>
    </lineage>
</organism>
<feature type="region of interest" description="Disordered" evidence="5">
    <location>
        <begin position="327"/>
        <end position="372"/>
    </location>
</feature>
<evidence type="ECO:0000313" key="8">
    <source>
        <dbReference type="Proteomes" id="UP000696485"/>
    </source>
</evidence>
<dbReference type="PANTHER" id="PTHR11085">
    <property type="entry name" value="NAD-DEPENDENT PROTEIN DEACYLASE SIRTUIN-5, MITOCHONDRIAL-RELATED"/>
    <property type="match status" value="1"/>
</dbReference>
<feature type="domain" description="Deacetylase sirtuin-type" evidence="6">
    <location>
        <begin position="7"/>
        <end position="323"/>
    </location>
</feature>
<dbReference type="InterPro" id="IPR003000">
    <property type="entry name" value="Sirtuin"/>
</dbReference>
<evidence type="ECO:0000256" key="2">
    <source>
        <dbReference type="ARBA" id="ARBA00022679"/>
    </source>
</evidence>
<evidence type="ECO:0000313" key="7">
    <source>
        <dbReference type="EMBL" id="KAF9337887.1"/>
    </source>
</evidence>
<evidence type="ECO:0000256" key="1">
    <source>
        <dbReference type="ARBA" id="ARBA00006924"/>
    </source>
</evidence>
<reference evidence="7" key="1">
    <citation type="journal article" date="2020" name="Fungal Divers.">
        <title>Resolving the Mortierellaceae phylogeny through synthesis of multi-gene phylogenetics and phylogenomics.</title>
        <authorList>
            <person name="Vandepol N."/>
            <person name="Liber J."/>
            <person name="Desiro A."/>
            <person name="Na H."/>
            <person name="Kennedy M."/>
            <person name="Barry K."/>
            <person name="Grigoriev I.V."/>
            <person name="Miller A.N."/>
            <person name="O'Donnell K."/>
            <person name="Stajich J.E."/>
            <person name="Bonito G."/>
        </authorList>
    </citation>
    <scope>NUCLEOTIDE SEQUENCE</scope>
    <source>
        <strain evidence="7">NVP1</strain>
    </source>
</reference>
<name>A0A9P5SSY6_9FUNG</name>
<feature type="active site" description="Proton acceptor" evidence="4">
    <location>
        <position position="156"/>
    </location>
</feature>
<dbReference type="InterPro" id="IPR029035">
    <property type="entry name" value="DHS-like_NAD/FAD-binding_dom"/>
</dbReference>
<dbReference type="PANTHER" id="PTHR11085:SF8">
    <property type="entry name" value="NAD-DEPENDENT HISTONE DEACETYLASE HST3"/>
    <property type="match status" value="1"/>
</dbReference>
<comment type="similarity">
    <text evidence="1">Belongs to the sirtuin family. Class I subfamily.</text>
</comment>
<dbReference type="SUPFAM" id="SSF52467">
    <property type="entry name" value="DHS-like NAD/FAD-binding domain"/>
    <property type="match status" value="1"/>
</dbReference>
<dbReference type="GO" id="GO:0017136">
    <property type="term" value="F:histone deacetylase activity, NAD-dependent"/>
    <property type="evidence" value="ECO:0007669"/>
    <property type="project" value="TreeGrafter"/>
</dbReference>
<evidence type="ECO:0000256" key="5">
    <source>
        <dbReference type="SAM" id="MobiDB-lite"/>
    </source>
</evidence>
<dbReference type="InterPro" id="IPR026591">
    <property type="entry name" value="Sirtuin_cat_small_dom_sf"/>
</dbReference>
<dbReference type="PROSITE" id="PS50305">
    <property type="entry name" value="SIRTUIN"/>
    <property type="match status" value="1"/>
</dbReference>
<feature type="compositionally biased region" description="Basic and acidic residues" evidence="5">
    <location>
        <begin position="468"/>
        <end position="492"/>
    </location>
</feature>
<sequence>MLTIDLSQSESIKDKHLEAVTDVMLKAKKTIVVTGAGISCSSGIPDFRSADGLYNLVKKQYPKTVLKGKDLFDANLFRDCTTTAVFYTFISELHAQTLKAKPSPTHHFIKMLSEKGKLLRCYTQNIDCLEEELGMETSLVCEKGKVKKDVNVVQLHGSLRKLKCTICSEPYGFLNDFEKVFREGEAPDCPKCELNDVIRVAQGKRKIATGTLRPDIVLYNENHPFGDAIGKIQVSDLQKSPDVLLVMGTSLKVHGLRLLVRKAAKVVHENKKGKVILVNKTPVVGKEWSGVFDYFIEGETDRWCNIVEDAIRKVKIQTKLPFKALTEEQKEQQKHKQKEQEPDKENHIPVERTKPKVEAGKKRSFSAAPQKNFSEEQLAESITAALGATELGSSSTSNNSFVLTDSNTNKDRAIASCRRRTVSAPATSPIPSPPSAPSSPRKQNTLTSLTKASLHVSKASVRRPVLVKPEKVMRLDDLPELRRTRSSTRVEQ</sequence>
<evidence type="ECO:0000259" key="6">
    <source>
        <dbReference type="PROSITE" id="PS50305"/>
    </source>
</evidence>
<keyword evidence="4" id="KW-0479">Metal-binding</keyword>
<feature type="compositionally biased region" description="Pro residues" evidence="5">
    <location>
        <begin position="428"/>
        <end position="437"/>
    </location>
</feature>
<dbReference type="EMBL" id="JAAAUY010000014">
    <property type="protein sequence ID" value="KAF9337887.1"/>
    <property type="molecule type" value="Genomic_DNA"/>
</dbReference>
<dbReference type="GO" id="GO:0070403">
    <property type="term" value="F:NAD+ binding"/>
    <property type="evidence" value="ECO:0007669"/>
    <property type="project" value="InterPro"/>
</dbReference>
<dbReference type="CDD" id="cd01407">
    <property type="entry name" value="SIR2-fam"/>
    <property type="match status" value="1"/>
</dbReference>
<feature type="compositionally biased region" description="Polar residues" evidence="5">
    <location>
        <begin position="441"/>
        <end position="451"/>
    </location>
</feature>
<gene>
    <name evidence="7" type="ORF">BG006_001874</name>
</gene>
<dbReference type="Gene3D" id="3.40.50.1220">
    <property type="entry name" value="TPP-binding domain"/>
    <property type="match status" value="1"/>
</dbReference>
<keyword evidence="4" id="KW-0862">Zinc</keyword>
<evidence type="ECO:0000256" key="3">
    <source>
        <dbReference type="ARBA" id="ARBA00023027"/>
    </source>
</evidence>
<feature type="binding site" evidence="4">
    <location>
        <position position="167"/>
    </location>
    <ligand>
        <name>Zn(2+)</name>
        <dbReference type="ChEBI" id="CHEBI:29105"/>
    </ligand>
</feature>